<accession>A0A916W4W6</accession>
<name>A0A916W4W6_9BACI</name>
<protein>
    <submittedName>
        <fullName evidence="4">ECF-type sigma factor negative effector</fullName>
    </submittedName>
</protein>
<gene>
    <name evidence="4" type="ORF">GCM10008025_08000</name>
</gene>
<dbReference type="Gene3D" id="2.60.40.1640">
    <property type="entry name" value="Conserved domain protein"/>
    <property type="match status" value="1"/>
</dbReference>
<evidence type="ECO:0000313" key="5">
    <source>
        <dbReference type="Proteomes" id="UP000613512"/>
    </source>
</evidence>
<proteinExistence type="predicted"/>
<comment type="caution">
    <text evidence="4">The sequence shown here is derived from an EMBL/GenBank/DDBJ whole genome shotgun (WGS) entry which is preliminary data.</text>
</comment>
<dbReference type="RefSeq" id="WP_188383404.1">
    <property type="nucleotide sequence ID" value="NZ_BMEY01000003.1"/>
</dbReference>
<evidence type="ECO:0000313" key="4">
    <source>
        <dbReference type="EMBL" id="GGA66556.1"/>
    </source>
</evidence>
<feature type="domain" description="DUF4179" evidence="2">
    <location>
        <begin position="47"/>
        <end position="134"/>
    </location>
</feature>
<reference evidence="4" key="1">
    <citation type="journal article" date="2014" name="Int. J. Syst. Evol. Microbiol.">
        <title>Complete genome sequence of Corynebacterium casei LMG S-19264T (=DSM 44701T), isolated from a smear-ripened cheese.</title>
        <authorList>
            <consortium name="US DOE Joint Genome Institute (JGI-PGF)"/>
            <person name="Walter F."/>
            <person name="Albersmeier A."/>
            <person name="Kalinowski J."/>
            <person name="Ruckert C."/>
        </authorList>
    </citation>
    <scope>NUCLEOTIDE SEQUENCE</scope>
    <source>
        <strain evidence="4">CGMCC 1.12408</strain>
    </source>
</reference>
<dbReference type="Gene3D" id="2.60.40.1630">
    <property type="entry name" value="bacillus anthracis domain"/>
    <property type="match status" value="1"/>
</dbReference>
<dbReference type="InterPro" id="IPR040680">
    <property type="entry name" value="DUF5643"/>
</dbReference>
<organism evidence="4 5">
    <name type="scientific">Ornithinibacillus halotolerans</name>
    <dbReference type="NCBI Taxonomy" id="1274357"/>
    <lineage>
        <taxon>Bacteria</taxon>
        <taxon>Bacillati</taxon>
        <taxon>Bacillota</taxon>
        <taxon>Bacilli</taxon>
        <taxon>Bacillales</taxon>
        <taxon>Bacillaceae</taxon>
        <taxon>Ornithinibacillus</taxon>
    </lineage>
</organism>
<dbReference type="Proteomes" id="UP000613512">
    <property type="component" value="Unassembled WGS sequence"/>
</dbReference>
<keyword evidence="1" id="KW-0472">Membrane</keyword>
<dbReference type="InterPro" id="IPR025436">
    <property type="entry name" value="DUF4179"/>
</dbReference>
<keyword evidence="5" id="KW-1185">Reference proteome</keyword>
<dbReference type="EMBL" id="BMEY01000003">
    <property type="protein sequence ID" value="GGA66556.1"/>
    <property type="molecule type" value="Genomic_DNA"/>
</dbReference>
<feature type="domain" description="DUF5643" evidence="3">
    <location>
        <begin position="250"/>
        <end position="344"/>
    </location>
</feature>
<evidence type="ECO:0000259" key="2">
    <source>
        <dbReference type="Pfam" id="PF13786"/>
    </source>
</evidence>
<dbReference type="Pfam" id="PF18705">
    <property type="entry name" value="DUF5643"/>
    <property type="match status" value="1"/>
</dbReference>
<dbReference type="AlphaFoldDB" id="A0A916W4W6"/>
<evidence type="ECO:0000256" key="1">
    <source>
        <dbReference type="SAM" id="Phobius"/>
    </source>
</evidence>
<keyword evidence="1" id="KW-1133">Transmembrane helix</keyword>
<feature type="transmembrane region" description="Helical" evidence="1">
    <location>
        <begin position="45"/>
        <end position="66"/>
    </location>
</feature>
<sequence length="372" mass="42851">MRKLYKQFNRSPIDENIEPMYVSEMEKERIKQRVMKQKKKQVPRLLSVAVVSTVTLIILCFAMSVANPAFAANIPLIGNIFNLFQDNEEEYIFEHYEEYASPVDSSYESNGVNVTITDVVYDKENITLAFTIESEHDLGDELRTDHEWGLKTRTENNLLLDYDGSTGGFEQIKKVGENKYAGIYQVYLKARKHPDELIVDWKWNEIGSLDESVPYPKFKTSVKGNWKFNLELAAIESKQQKYENIVWNDEGLEVTLNKIATTPIATSFYFRQKVTRVYMDEYGDAVIDYEVIDDLGNEYTMVWNGYGSNNEFVHSTRSITTKLDENASSLTITPVVRFFKAEEKEPGATFSELYVSKGPFKLESQVVPLNKK</sequence>
<keyword evidence="1" id="KW-0812">Transmembrane</keyword>
<evidence type="ECO:0000259" key="3">
    <source>
        <dbReference type="Pfam" id="PF18705"/>
    </source>
</evidence>
<dbReference type="Pfam" id="PF13786">
    <property type="entry name" value="DUF4179"/>
    <property type="match status" value="1"/>
</dbReference>
<reference evidence="4" key="2">
    <citation type="submission" date="2020-09" db="EMBL/GenBank/DDBJ databases">
        <authorList>
            <person name="Sun Q."/>
            <person name="Zhou Y."/>
        </authorList>
    </citation>
    <scope>NUCLEOTIDE SEQUENCE</scope>
    <source>
        <strain evidence="4">CGMCC 1.12408</strain>
    </source>
</reference>